<dbReference type="SMART" id="SM00369">
    <property type="entry name" value="LRR_TYP"/>
    <property type="match status" value="10"/>
</dbReference>
<evidence type="ECO:0000256" key="3">
    <source>
        <dbReference type="SAM" id="MobiDB-lite"/>
    </source>
</evidence>
<feature type="region of interest" description="Disordered" evidence="3">
    <location>
        <begin position="579"/>
        <end position="618"/>
    </location>
</feature>
<feature type="compositionally biased region" description="Polar residues" evidence="3">
    <location>
        <begin position="583"/>
        <end position="597"/>
    </location>
</feature>
<accession>A0A0P4VTZ1</accession>
<dbReference type="AlphaFoldDB" id="A0A0P4VTZ1"/>
<evidence type="ECO:0000313" key="6">
    <source>
        <dbReference type="EMBL" id="JAI59198.1"/>
    </source>
</evidence>
<evidence type="ECO:0000256" key="1">
    <source>
        <dbReference type="ARBA" id="ARBA00022614"/>
    </source>
</evidence>
<protein>
    <recommendedName>
        <fullName evidence="7">LRRCT domain-containing protein</fullName>
    </recommendedName>
</protein>
<dbReference type="Pfam" id="PF13855">
    <property type="entry name" value="LRR_8"/>
    <property type="match status" value="3"/>
</dbReference>
<evidence type="ECO:0000256" key="5">
    <source>
        <dbReference type="SAM" id="SignalP"/>
    </source>
</evidence>
<dbReference type="Gene3D" id="3.80.10.10">
    <property type="entry name" value="Ribonuclease Inhibitor"/>
    <property type="match status" value="3"/>
</dbReference>
<name>A0A0P4VTZ1_SCYOL</name>
<dbReference type="PANTHER" id="PTHR24366">
    <property type="entry name" value="IG(IMMUNOGLOBULIN) AND LRR(LEUCINE RICH REPEAT) DOMAINS"/>
    <property type="match status" value="1"/>
</dbReference>
<keyword evidence="4" id="KW-1133">Transmembrane helix</keyword>
<feature type="compositionally biased region" description="Low complexity" evidence="3">
    <location>
        <begin position="603"/>
        <end position="618"/>
    </location>
</feature>
<feature type="compositionally biased region" description="Basic and acidic residues" evidence="3">
    <location>
        <begin position="511"/>
        <end position="522"/>
    </location>
</feature>
<evidence type="ECO:0000256" key="4">
    <source>
        <dbReference type="SAM" id="Phobius"/>
    </source>
</evidence>
<dbReference type="EMBL" id="GDRN01097121">
    <property type="protein sequence ID" value="JAI59198.1"/>
    <property type="molecule type" value="Transcribed_RNA"/>
</dbReference>
<proteinExistence type="predicted"/>
<organism evidence="6">
    <name type="scientific">Scylla olivacea</name>
    <name type="common">Orange mud crab</name>
    <name type="synonym">Cancer olivacea</name>
    <dbReference type="NCBI Taxonomy" id="85551"/>
    <lineage>
        <taxon>Eukaryota</taxon>
        <taxon>Metazoa</taxon>
        <taxon>Ecdysozoa</taxon>
        <taxon>Arthropoda</taxon>
        <taxon>Crustacea</taxon>
        <taxon>Multicrustacea</taxon>
        <taxon>Malacostraca</taxon>
        <taxon>Eumalacostraca</taxon>
        <taxon>Eucarida</taxon>
        <taxon>Decapoda</taxon>
        <taxon>Pleocyemata</taxon>
        <taxon>Brachyura</taxon>
        <taxon>Eubrachyura</taxon>
        <taxon>Portunoidea</taxon>
        <taxon>Portunidae</taxon>
        <taxon>Portuninae</taxon>
        <taxon>Scylla</taxon>
    </lineage>
</organism>
<dbReference type="InterPro" id="IPR001611">
    <property type="entry name" value="Leu-rich_rpt"/>
</dbReference>
<reference evidence="6" key="1">
    <citation type="submission" date="2015-09" db="EMBL/GenBank/DDBJ databases">
        <title>Scylla olivacea transcriptome.</title>
        <authorList>
            <person name="Ikhwanuddin M."/>
        </authorList>
    </citation>
    <scope>NUCLEOTIDE SEQUENCE</scope>
</reference>
<dbReference type="FunFam" id="3.80.10.10:FF:001164">
    <property type="entry name" value="GH01279p"/>
    <property type="match status" value="1"/>
</dbReference>
<keyword evidence="2" id="KW-0677">Repeat</keyword>
<sequence length="654" mass="72215">MRTWLLWVAVTAVAVTVVTATVGAALPGSCPHVCFCPLDARGRLQVLCTTGGLMDPLPVLEMPENMEVLEVGAPQDRLNTLTLGPIFKSHTDLEHLSVTRSRVPALGAHSFWGLRRLYTLNVSHNALTAVMDSNFRGAESLHTLDLSHNQIESVPSAVFRHVSRLRHLNLAHNRIPELVARVFYGLKNLRTVDLSYNPLGILPYDRFNDTSSLRELRCAACGLQQLSEEVFKVLPELNLLDIRRNRLIVVPGLAAARQLSILHLDSNHVTSLAPGGLAGPPLTTLTLSHNRLASLEPQAFANSSLTHLDLAYNRLTRLRSDAINDGFSRLRYLRLSGNPFRLENLVQVVPRTRQMRYLELASLGLSTLDPDLLRHARHLKTLNVSSNLLSKFPASALFATPHLTVLDLSYNDFRGLPQDLVTAFITMGSLERVWLQGNPWRCEQCHLGPMLAWLQDAAASRHPHAEAVCHNHPKSQRCLRCAGPPQLVDREVQLLDPAHLPPCSEQGTKWPEWRENSPRPTRDQQATLSEEPVQVLDLFGDHLALIVGVGVGLVLALLLVLAAALLLARRHSALYYTNEPADQDSSQKLMSRNNNDNSPPGPRAATPRSPRRSSPPAIATIEEVDSIAGSSMDLQPGRELRAPRIVRLVASPLP</sequence>
<dbReference type="PROSITE" id="PS51450">
    <property type="entry name" value="LRR"/>
    <property type="match status" value="2"/>
</dbReference>
<dbReference type="SUPFAM" id="SSF52058">
    <property type="entry name" value="L domain-like"/>
    <property type="match status" value="1"/>
</dbReference>
<dbReference type="PANTHER" id="PTHR24366:SF168">
    <property type="entry name" value="GH22922P-RELATED"/>
    <property type="match status" value="1"/>
</dbReference>
<dbReference type="InterPro" id="IPR003591">
    <property type="entry name" value="Leu-rich_rpt_typical-subtyp"/>
</dbReference>
<feature type="signal peptide" evidence="5">
    <location>
        <begin position="1"/>
        <end position="20"/>
    </location>
</feature>
<keyword evidence="4" id="KW-0472">Membrane</keyword>
<dbReference type="InterPro" id="IPR032675">
    <property type="entry name" value="LRR_dom_sf"/>
</dbReference>
<keyword evidence="5" id="KW-0732">Signal</keyword>
<evidence type="ECO:0000256" key="2">
    <source>
        <dbReference type="ARBA" id="ARBA00022737"/>
    </source>
</evidence>
<feature type="region of interest" description="Disordered" evidence="3">
    <location>
        <begin position="499"/>
        <end position="528"/>
    </location>
</feature>
<feature type="transmembrane region" description="Helical" evidence="4">
    <location>
        <begin position="543"/>
        <end position="568"/>
    </location>
</feature>
<evidence type="ECO:0008006" key="7">
    <source>
        <dbReference type="Google" id="ProtNLM"/>
    </source>
</evidence>
<feature type="chain" id="PRO_5006070072" description="LRRCT domain-containing protein" evidence="5">
    <location>
        <begin position="21"/>
        <end position="654"/>
    </location>
</feature>
<keyword evidence="1" id="KW-0433">Leucine-rich repeat</keyword>
<dbReference type="PRINTS" id="PR00019">
    <property type="entry name" value="LEURICHRPT"/>
</dbReference>
<keyword evidence="4" id="KW-0812">Transmembrane</keyword>
<dbReference type="SMART" id="SM00364">
    <property type="entry name" value="LRR_BAC"/>
    <property type="match status" value="5"/>
</dbReference>